<protein>
    <recommendedName>
        <fullName evidence="3">Transposase</fullName>
    </recommendedName>
</protein>
<dbReference type="EMBL" id="JBEPTQ010000002">
    <property type="protein sequence ID" value="MET4718967.1"/>
    <property type="molecule type" value="Genomic_DNA"/>
</dbReference>
<evidence type="ECO:0000313" key="2">
    <source>
        <dbReference type="Proteomes" id="UP001549291"/>
    </source>
</evidence>
<keyword evidence="2" id="KW-1185">Reference proteome</keyword>
<gene>
    <name evidence="1" type="ORF">ABIF63_003073</name>
</gene>
<evidence type="ECO:0000313" key="1">
    <source>
        <dbReference type="EMBL" id="MET4718967.1"/>
    </source>
</evidence>
<accession>A0ABV2RPT1</accession>
<evidence type="ECO:0008006" key="3">
    <source>
        <dbReference type="Google" id="ProtNLM"/>
    </source>
</evidence>
<proteinExistence type="predicted"/>
<reference evidence="1 2" key="1">
    <citation type="submission" date="2024-06" db="EMBL/GenBank/DDBJ databases">
        <title>Genomic Encyclopedia of Type Strains, Phase V (KMG-V): Genome sequencing to study the core and pangenomes of soil and plant-associated prokaryotes.</title>
        <authorList>
            <person name="Whitman W."/>
        </authorList>
    </citation>
    <scope>NUCLEOTIDE SEQUENCE [LARGE SCALE GENOMIC DNA]</scope>
    <source>
        <strain evidence="1 2">USDA 160</strain>
    </source>
</reference>
<sequence length="62" mass="6788">MRHLSLKSERAAAKEKGGSLARPALKIKFVGDAQSVQRRSERILIWRSEAAVKVGTGLLTTL</sequence>
<comment type="caution">
    <text evidence="1">The sequence shown here is derived from an EMBL/GenBank/DDBJ whole genome shotgun (WGS) entry which is preliminary data.</text>
</comment>
<name>A0ABV2RPT1_BRAJP</name>
<organism evidence="1 2">
    <name type="scientific">Bradyrhizobium japonicum</name>
    <dbReference type="NCBI Taxonomy" id="375"/>
    <lineage>
        <taxon>Bacteria</taxon>
        <taxon>Pseudomonadati</taxon>
        <taxon>Pseudomonadota</taxon>
        <taxon>Alphaproteobacteria</taxon>
        <taxon>Hyphomicrobiales</taxon>
        <taxon>Nitrobacteraceae</taxon>
        <taxon>Bradyrhizobium</taxon>
    </lineage>
</organism>
<dbReference type="Proteomes" id="UP001549291">
    <property type="component" value="Unassembled WGS sequence"/>
</dbReference>